<evidence type="ECO:0000313" key="2">
    <source>
        <dbReference type="Proteomes" id="UP001236415"/>
    </source>
</evidence>
<evidence type="ECO:0008006" key="3">
    <source>
        <dbReference type="Google" id="ProtNLM"/>
    </source>
</evidence>
<dbReference type="Proteomes" id="UP001236415">
    <property type="component" value="Chromosome"/>
</dbReference>
<dbReference type="RefSeq" id="WP_285748712.1">
    <property type="nucleotide sequence ID" value="NZ_CP127162.1"/>
</dbReference>
<accession>A0ABY8X7T3</accession>
<evidence type="ECO:0000313" key="1">
    <source>
        <dbReference type="EMBL" id="WIV21184.1"/>
    </source>
</evidence>
<sequence>MIEESLRVLSSGGILAIAYINKHSVVPMLVRKIPEFINEGTISKVMDTGSLKGRDPESFWTDSHYTTPLEIENYMKQFDVSIVDHLGTDGLSHTLSNEVDGLSEQKFEIYKNYHFKTCREKSILGISSHGLVICRKN</sequence>
<proteinExistence type="predicted"/>
<dbReference type="InterPro" id="IPR029063">
    <property type="entry name" value="SAM-dependent_MTases_sf"/>
</dbReference>
<dbReference type="EMBL" id="CP127162">
    <property type="protein sequence ID" value="WIV21184.1"/>
    <property type="molecule type" value="Genomic_DNA"/>
</dbReference>
<keyword evidence="2" id="KW-1185">Reference proteome</keyword>
<gene>
    <name evidence="1" type="ORF">QPK24_11155</name>
</gene>
<dbReference type="Gene3D" id="3.40.50.150">
    <property type="entry name" value="Vaccinia Virus protein VP39"/>
    <property type="match status" value="1"/>
</dbReference>
<protein>
    <recommendedName>
        <fullName evidence="3">Methyltransferase</fullName>
    </recommendedName>
</protein>
<name>A0ABY8X7T3_9BACL</name>
<organism evidence="1 2">
    <name type="scientific">Paenibacillus polygoni</name>
    <dbReference type="NCBI Taxonomy" id="3050112"/>
    <lineage>
        <taxon>Bacteria</taxon>
        <taxon>Bacillati</taxon>
        <taxon>Bacillota</taxon>
        <taxon>Bacilli</taxon>
        <taxon>Bacillales</taxon>
        <taxon>Paenibacillaceae</taxon>
        <taxon>Paenibacillus</taxon>
    </lineage>
</organism>
<reference evidence="1 2" key="1">
    <citation type="submission" date="2023-06" db="EMBL/GenBank/DDBJ databases">
        <title>Paenibacillus polygonum sp. nov., an endophytic bacterium, isolated from Polygonum lapathifolium L. in Nanji Wetland National Nature Reserve, South of Poyang Lake, Jiangxi Province, China.</title>
        <authorList>
            <person name="Yu Z."/>
        </authorList>
    </citation>
    <scope>NUCLEOTIDE SEQUENCE [LARGE SCALE GENOMIC DNA]</scope>
    <source>
        <strain evidence="1 2">C31</strain>
    </source>
</reference>